<feature type="transmembrane region" description="Helical" evidence="8">
    <location>
        <begin position="536"/>
        <end position="555"/>
    </location>
</feature>
<dbReference type="PANTHER" id="PTHR30472:SF37">
    <property type="entry name" value="FE(3+) DICITRATE TRANSPORT SYSTEM PERMEASE PROTEIN FECD-RELATED"/>
    <property type="match status" value="1"/>
</dbReference>
<feature type="transmembrane region" description="Helical" evidence="8">
    <location>
        <begin position="102"/>
        <end position="125"/>
    </location>
</feature>
<feature type="transmembrane region" description="Helical" evidence="8">
    <location>
        <begin position="131"/>
        <end position="149"/>
    </location>
</feature>
<dbReference type="GO" id="GO:0033214">
    <property type="term" value="P:siderophore-iron import into cell"/>
    <property type="evidence" value="ECO:0007669"/>
    <property type="project" value="TreeGrafter"/>
</dbReference>
<keyword evidence="10" id="KW-1185">Reference proteome</keyword>
<dbReference type="SUPFAM" id="SSF81345">
    <property type="entry name" value="ABC transporter involved in vitamin B12 uptake, BtuC"/>
    <property type="match status" value="2"/>
</dbReference>
<reference evidence="9 10" key="1">
    <citation type="submission" date="2018-06" db="EMBL/GenBank/DDBJ databases">
        <title>Three novel Pseudomonas species isolated from symptomatic oak.</title>
        <authorList>
            <person name="Bueno-Gonzalez V."/>
            <person name="Brady C."/>
        </authorList>
    </citation>
    <scope>NUCLEOTIDE SEQUENCE [LARGE SCALE GENOMIC DNA]</scope>
    <source>
        <strain evidence="9 10">P9A</strain>
    </source>
</reference>
<keyword evidence="6 8" id="KW-1133">Transmembrane helix</keyword>
<feature type="transmembrane region" description="Helical" evidence="8">
    <location>
        <begin position="69"/>
        <end position="90"/>
    </location>
</feature>
<feature type="transmembrane region" description="Helical" evidence="8">
    <location>
        <begin position="616"/>
        <end position="634"/>
    </location>
</feature>
<evidence type="ECO:0000256" key="2">
    <source>
        <dbReference type="ARBA" id="ARBA00007935"/>
    </source>
</evidence>
<feature type="transmembrane region" description="Helical" evidence="8">
    <location>
        <begin position="403"/>
        <end position="421"/>
    </location>
</feature>
<feature type="transmembrane region" description="Helical" evidence="8">
    <location>
        <begin position="239"/>
        <end position="257"/>
    </location>
</feature>
<feature type="transmembrane region" description="Helical" evidence="8">
    <location>
        <begin position="156"/>
        <end position="180"/>
    </location>
</feature>
<dbReference type="RefSeq" id="WP_131180868.1">
    <property type="nucleotide sequence ID" value="NZ_QJUI01000012.1"/>
</dbReference>
<comment type="caution">
    <text evidence="9">The sequence shown here is derived from an EMBL/GenBank/DDBJ whole genome shotgun (WGS) entry which is preliminary data.</text>
</comment>
<dbReference type="EMBL" id="QJUI01000012">
    <property type="protein sequence ID" value="TBU77692.1"/>
    <property type="molecule type" value="Genomic_DNA"/>
</dbReference>
<dbReference type="CDD" id="cd06550">
    <property type="entry name" value="TM_ABC_iron-siderophores_like"/>
    <property type="match status" value="2"/>
</dbReference>
<dbReference type="InterPro" id="IPR000522">
    <property type="entry name" value="ABC_transptr_permease_BtuC"/>
</dbReference>
<feature type="transmembrane region" description="Helical" evidence="8">
    <location>
        <begin position="20"/>
        <end position="39"/>
    </location>
</feature>
<feature type="transmembrane region" description="Helical" evidence="8">
    <location>
        <begin position="640"/>
        <end position="666"/>
    </location>
</feature>
<evidence type="ECO:0000256" key="7">
    <source>
        <dbReference type="ARBA" id="ARBA00023136"/>
    </source>
</evidence>
<feature type="transmembrane region" description="Helical" evidence="8">
    <location>
        <begin position="458"/>
        <end position="478"/>
    </location>
</feature>
<proteinExistence type="inferred from homology"/>
<organism evidence="9 10">
    <name type="scientific">Phytopseudomonas daroniae</name>
    <dbReference type="NCBI Taxonomy" id="2487519"/>
    <lineage>
        <taxon>Bacteria</taxon>
        <taxon>Pseudomonadati</taxon>
        <taxon>Pseudomonadota</taxon>
        <taxon>Gammaproteobacteria</taxon>
        <taxon>Pseudomonadales</taxon>
        <taxon>Pseudomonadaceae</taxon>
        <taxon>Phytopseudomonas</taxon>
    </lineage>
</organism>
<evidence type="ECO:0000256" key="3">
    <source>
        <dbReference type="ARBA" id="ARBA00022448"/>
    </source>
</evidence>
<protein>
    <submittedName>
        <fullName evidence="9">Fe(3+)-hydroxamate ABC transporter permease FhuB</fullName>
    </submittedName>
</protein>
<dbReference type="Pfam" id="PF01032">
    <property type="entry name" value="FecCD"/>
    <property type="match status" value="2"/>
</dbReference>
<name>A0A4Q9QJU4_9GAMM</name>
<gene>
    <name evidence="9" type="ORF">DNK06_15375</name>
</gene>
<accession>A0A4Q9QJU4</accession>
<feature type="transmembrane region" description="Helical" evidence="8">
    <location>
        <begin position="289"/>
        <end position="311"/>
    </location>
</feature>
<feature type="transmembrane region" description="Helical" evidence="8">
    <location>
        <begin position="433"/>
        <end position="452"/>
    </location>
</feature>
<keyword evidence="4" id="KW-1003">Cell membrane</keyword>
<feature type="transmembrane region" description="Helical" evidence="8">
    <location>
        <begin position="200"/>
        <end position="219"/>
    </location>
</feature>
<evidence type="ECO:0000256" key="4">
    <source>
        <dbReference type="ARBA" id="ARBA00022475"/>
    </source>
</evidence>
<dbReference type="Gene3D" id="1.10.3470.10">
    <property type="entry name" value="ABC transporter involved in vitamin B12 uptake, BtuC"/>
    <property type="match status" value="2"/>
</dbReference>
<dbReference type="NCBIfam" id="NF007866">
    <property type="entry name" value="PRK10577.1-2"/>
    <property type="match status" value="1"/>
</dbReference>
<dbReference type="AlphaFoldDB" id="A0A4Q9QJU4"/>
<feature type="transmembrane region" description="Helical" evidence="8">
    <location>
        <begin position="487"/>
        <end position="506"/>
    </location>
</feature>
<dbReference type="OrthoDB" id="9811721at2"/>
<evidence type="ECO:0000313" key="9">
    <source>
        <dbReference type="EMBL" id="TBU77692.1"/>
    </source>
</evidence>
<feature type="transmembrane region" description="Helical" evidence="8">
    <location>
        <begin position="317"/>
        <end position="336"/>
    </location>
</feature>
<evidence type="ECO:0000256" key="1">
    <source>
        <dbReference type="ARBA" id="ARBA00004651"/>
    </source>
</evidence>
<dbReference type="PANTHER" id="PTHR30472">
    <property type="entry name" value="FERRIC ENTEROBACTIN TRANSPORT SYSTEM PERMEASE PROTEIN"/>
    <property type="match status" value="1"/>
</dbReference>
<keyword evidence="5 8" id="KW-0812">Transmembrane</keyword>
<dbReference type="InterPro" id="IPR037294">
    <property type="entry name" value="ABC_BtuC-like"/>
</dbReference>
<evidence type="ECO:0000256" key="8">
    <source>
        <dbReference type="SAM" id="Phobius"/>
    </source>
</evidence>
<dbReference type="GO" id="GO:0022857">
    <property type="term" value="F:transmembrane transporter activity"/>
    <property type="evidence" value="ECO:0007669"/>
    <property type="project" value="InterPro"/>
</dbReference>
<feature type="transmembrane region" description="Helical" evidence="8">
    <location>
        <begin position="263"/>
        <end position="282"/>
    </location>
</feature>
<keyword evidence="7 8" id="KW-0472">Membrane</keyword>
<keyword evidence="3" id="KW-0813">Transport</keyword>
<dbReference type="GO" id="GO:0005886">
    <property type="term" value="C:plasma membrane"/>
    <property type="evidence" value="ECO:0007669"/>
    <property type="project" value="UniProtKB-SubCell"/>
</dbReference>
<sequence length="671" mass="70189">MGFSEARQGAVASEFGGQVLRYGLTFGLLLVLMVVHLQLSTALPLAQQWAVLGGAVQEDFDALQFNLSALPRLVIALLVGAALGLSGSVLQQLTQNRLVSPMTIGASSGAWLGLVCATLLVPTFAANHGHWAALAGALLSVGLVLVIAGRNGIAGLPVVLAGMAMNLLLGALAAGLVLLNNQYTSGLFVWGAGDLAQIDWHWVGWLWPKLLIGLLVIFLAPRPLTLLQLGSDGAQARGLNLWPVMLALFMVSIWMTAVSITAVGLIGFIGLLTPNLARLFGARRSRDELLYSVLLGAVLLLATDALALLANRWTTDLVPSGAAAALIGAPALLWLSRRQLSADDARGLELPEGPERVRRRHGLLVLALTIAVVLLSICLGRSSVGWQFEWPSSLIWALRWPRVLTAAAAGCGLAIAGVLLQRLLRNPLASPDILGLSAGATLAVMLALMIFGGSLLGFTAPIAAFIGSLAVLAVLLLLGRRHQYSPALMALVGISLTALLNAALQFGLAKGTADSFALLGWLAGSTYRVSAAQSLWLAMGVLLLGVLSLLCHRALTLISIGDGVALSRGLDVRTARLALLVLVSLLCALVTSLMGPVAFLGLLAPHMAAILGARRVVSQLLLAAALGGVLMLLADWFGRVLIFPLQLPVGIVASVVCGSYFVYLLVKRRLA</sequence>
<evidence type="ECO:0000256" key="5">
    <source>
        <dbReference type="ARBA" id="ARBA00022692"/>
    </source>
</evidence>
<comment type="subcellular location">
    <subcellularLocation>
        <location evidence="1">Cell membrane</location>
        <topology evidence="1">Multi-pass membrane protein</topology>
    </subcellularLocation>
</comment>
<comment type="similarity">
    <text evidence="2">Belongs to the binding-protein-dependent transport system permease family. FecCD subfamily.</text>
</comment>
<dbReference type="Proteomes" id="UP000292302">
    <property type="component" value="Unassembled WGS sequence"/>
</dbReference>
<feature type="transmembrane region" description="Helical" evidence="8">
    <location>
        <begin position="363"/>
        <end position="383"/>
    </location>
</feature>
<evidence type="ECO:0000313" key="10">
    <source>
        <dbReference type="Proteomes" id="UP000292302"/>
    </source>
</evidence>
<feature type="transmembrane region" description="Helical" evidence="8">
    <location>
        <begin position="575"/>
        <end position="604"/>
    </location>
</feature>
<evidence type="ECO:0000256" key="6">
    <source>
        <dbReference type="ARBA" id="ARBA00022989"/>
    </source>
</evidence>